<dbReference type="Proteomes" id="UP000015104">
    <property type="component" value="Unassembled WGS sequence"/>
</dbReference>
<name>T1K146_TETUR</name>
<dbReference type="eggNOG" id="KOG3656">
    <property type="taxonomic scope" value="Eukaryota"/>
</dbReference>
<reference evidence="12" key="2">
    <citation type="submission" date="2015-06" db="UniProtKB">
        <authorList>
            <consortium name="EnsemblMetazoa"/>
        </authorList>
    </citation>
    <scope>IDENTIFICATION</scope>
</reference>
<dbReference type="PANTHER" id="PTHR24228">
    <property type="entry name" value="B2 BRADYKININ RECEPTOR/ANGIOTENSIN II RECEPTOR"/>
    <property type="match status" value="1"/>
</dbReference>
<dbReference type="Gene3D" id="1.20.1070.10">
    <property type="entry name" value="Rhodopsin 7-helix transmembrane proteins"/>
    <property type="match status" value="1"/>
</dbReference>
<evidence type="ECO:0000256" key="5">
    <source>
        <dbReference type="ARBA" id="ARBA00022989"/>
    </source>
</evidence>
<keyword evidence="6" id="KW-0297">G-protein coupled receptor</keyword>
<keyword evidence="5 10" id="KW-1133">Transmembrane helix</keyword>
<proteinExistence type="inferred from homology"/>
<evidence type="ECO:0000313" key="12">
    <source>
        <dbReference type="EnsemblMetazoa" id="tetur03g10113.1"/>
    </source>
</evidence>
<evidence type="ECO:0000256" key="6">
    <source>
        <dbReference type="ARBA" id="ARBA00023040"/>
    </source>
</evidence>
<dbReference type="PRINTS" id="PR00237">
    <property type="entry name" value="GPCRRHODOPSN"/>
</dbReference>
<keyword evidence="13" id="KW-1185">Reference proteome</keyword>
<evidence type="ECO:0000256" key="8">
    <source>
        <dbReference type="ARBA" id="ARBA00023170"/>
    </source>
</evidence>
<evidence type="ECO:0000256" key="9">
    <source>
        <dbReference type="ARBA" id="ARBA00023224"/>
    </source>
</evidence>
<organism evidence="12 13">
    <name type="scientific">Tetranychus urticae</name>
    <name type="common">Two-spotted spider mite</name>
    <dbReference type="NCBI Taxonomy" id="32264"/>
    <lineage>
        <taxon>Eukaryota</taxon>
        <taxon>Metazoa</taxon>
        <taxon>Ecdysozoa</taxon>
        <taxon>Arthropoda</taxon>
        <taxon>Chelicerata</taxon>
        <taxon>Arachnida</taxon>
        <taxon>Acari</taxon>
        <taxon>Acariformes</taxon>
        <taxon>Trombidiformes</taxon>
        <taxon>Prostigmata</taxon>
        <taxon>Eleutherengona</taxon>
        <taxon>Raphignathae</taxon>
        <taxon>Tetranychoidea</taxon>
        <taxon>Tetranychidae</taxon>
        <taxon>Tetranychus</taxon>
    </lineage>
</organism>
<evidence type="ECO:0000256" key="2">
    <source>
        <dbReference type="ARBA" id="ARBA00010663"/>
    </source>
</evidence>
<accession>T1K146</accession>
<feature type="transmembrane region" description="Helical" evidence="10">
    <location>
        <begin position="174"/>
        <end position="198"/>
    </location>
</feature>
<feature type="transmembrane region" description="Helical" evidence="10">
    <location>
        <begin position="89"/>
        <end position="116"/>
    </location>
</feature>
<dbReference type="GO" id="GO:0004930">
    <property type="term" value="F:G protein-coupled receptor activity"/>
    <property type="evidence" value="ECO:0007669"/>
    <property type="project" value="UniProtKB-KW"/>
</dbReference>
<feature type="transmembrane region" description="Helical" evidence="10">
    <location>
        <begin position="49"/>
        <end position="69"/>
    </location>
</feature>
<dbReference type="AlphaFoldDB" id="T1K146"/>
<evidence type="ECO:0000256" key="10">
    <source>
        <dbReference type="SAM" id="Phobius"/>
    </source>
</evidence>
<feature type="transmembrane region" description="Helical" evidence="10">
    <location>
        <begin position="12"/>
        <end position="37"/>
    </location>
</feature>
<evidence type="ECO:0000313" key="13">
    <source>
        <dbReference type="Proteomes" id="UP000015104"/>
    </source>
</evidence>
<dbReference type="SUPFAM" id="SSF81321">
    <property type="entry name" value="Family A G protein-coupled receptor-like"/>
    <property type="match status" value="1"/>
</dbReference>
<dbReference type="GO" id="GO:0005886">
    <property type="term" value="C:plasma membrane"/>
    <property type="evidence" value="ECO:0007669"/>
    <property type="project" value="UniProtKB-SubCell"/>
</dbReference>
<comment type="subcellular location">
    <subcellularLocation>
        <location evidence="1">Cell membrane</location>
        <topology evidence="1">Multi-pass membrane protein</topology>
    </subcellularLocation>
</comment>
<protein>
    <recommendedName>
        <fullName evidence="11">G-protein coupled receptors family 1 profile domain-containing protein</fullName>
    </recommendedName>
</protein>
<keyword evidence="3" id="KW-1003">Cell membrane</keyword>
<evidence type="ECO:0000259" key="11">
    <source>
        <dbReference type="PROSITE" id="PS50262"/>
    </source>
</evidence>
<comment type="similarity">
    <text evidence="2">Belongs to the G-protein coupled receptor 1 family.</text>
</comment>
<evidence type="ECO:0000256" key="7">
    <source>
        <dbReference type="ARBA" id="ARBA00023136"/>
    </source>
</evidence>
<reference evidence="13" key="1">
    <citation type="submission" date="2011-08" db="EMBL/GenBank/DDBJ databases">
        <authorList>
            <person name="Rombauts S."/>
        </authorList>
    </citation>
    <scope>NUCLEOTIDE SEQUENCE</scope>
    <source>
        <strain evidence="13">London</strain>
    </source>
</reference>
<evidence type="ECO:0000256" key="4">
    <source>
        <dbReference type="ARBA" id="ARBA00022692"/>
    </source>
</evidence>
<dbReference type="EnsemblMetazoa" id="tetur03g10113.1">
    <property type="protein sequence ID" value="tetur03g10113.1"/>
    <property type="gene ID" value="tetur03g10113"/>
</dbReference>
<feature type="domain" description="G-protein coupled receptors family 1 profile" evidence="11">
    <location>
        <begin position="26"/>
        <end position="248"/>
    </location>
</feature>
<dbReference type="Pfam" id="PF00001">
    <property type="entry name" value="7tm_1"/>
    <property type="match status" value="1"/>
</dbReference>
<dbReference type="PANTHER" id="PTHR24228:SF74">
    <property type="entry name" value="G-PROTEIN COUPLED RECEPTORS FAMILY 1 PROFILE DOMAIN-CONTAINING PROTEIN"/>
    <property type="match status" value="1"/>
</dbReference>
<dbReference type="PROSITE" id="PS50262">
    <property type="entry name" value="G_PROTEIN_RECEP_F1_2"/>
    <property type="match status" value="1"/>
</dbReference>
<dbReference type="HOGENOM" id="CLU_009579_3_10_1"/>
<dbReference type="InterPro" id="IPR000276">
    <property type="entry name" value="GPCR_Rhodpsn"/>
</dbReference>
<feature type="transmembrane region" description="Helical" evidence="10">
    <location>
        <begin position="128"/>
        <end position="154"/>
    </location>
</feature>
<evidence type="ECO:0000256" key="3">
    <source>
        <dbReference type="ARBA" id="ARBA00022475"/>
    </source>
</evidence>
<feature type="transmembrane region" description="Helical" evidence="10">
    <location>
        <begin position="219"/>
        <end position="242"/>
    </location>
</feature>
<dbReference type="EMBL" id="CAEY01001145">
    <property type="status" value="NOT_ANNOTATED_CDS"/>
    <property type="molecule type" value="Genomic_DNA"/>
</dbReference>
<evidence type="ECO:0000256" key="1">
    <source>
        <dbReference type="ARBA" id="ARBA00004651"/>
    </source>
</evidence>
<dbReference type="InterPro" id="IPR017452">
    <property type="entry name" value="GPCR_Rhodpsn_7TM"/>
</dbReference>
<keyword evidence="8" id="KW-0675">Receptor</keyword>
<dbReference type="STRING" id="32264.T1K146"/>
<sequence length="248" mass="27978">MIISNQTEAIVTFSIALLIGIIGSIGNFLVILCLTKYSASLIKQPTTKLVINLSTSDLIFCLFNVPLTATPFLTRNWPFGQLICHLYPYFYYGNIAVSLLSITFIAINRLVIIIINAQSNSFYSNRNLCIMVIITWVLPFAILCLPLTHTWGYFGYQASLLTCTIMGSEALKDFLFLISFVIPCLTIIICYGIIWFKVRSHTRNLADKGINRSQREMRLTKLMFTIFAVFVICYAPSVILQITSAPVR</sequence>
<keyword evidence="4 10" id="KW-0812">Transmembrane</keyword>
<keyword evidence="9" id="KW-0807">Transducer</keyword>
<keyword evidence="7 10" id="KW-0472">Membrane</keyword>